<evidence type="ECO:0000256" key="4">
    <source>
        <dbReference type="ARBA" id="ARBA00023186"/>
    </source>
</evidence>
<dbReference type="InterPro" id="IPR013874">
    <property type="entry name" value="Cdc37_Hsp90-bd"/>
</dbReference>
<feature type="compositionally biased region" description="Basic and acidic residues" evidence="7">
    <location>
        <begin position="197"/>
        <end position="209"/>
    </location>
</feature>
<evidence type="ECO:0000256" key="6">
    <source>
        <dbReference type="SAM" id="Coils"/>
    </source>
</evidence>
<dbReference type="InterPro" id="IPR013855">
    <property type="entry name" value="Cdc37_N_dom"/>
</dbReference>
<evidence type="ECO:0000256" key="5">
    <source>
        <dbReference type="ARBA" id="ARBA00031396"/>
    </source>
</evidence>
<evidence type="ECO:0000313" key="11">
    <source>
        <dbReference type="EMBL" id="SUZ12801.1"/>
    </source>
</evidence>
<dbReference type="Pfam" id="PF03234">
    <property type="entry name" value="CDC37_N"/>
    <property type="match status" value="1"/>
</dbReference>
<dbReference type="GO" id="GO:0006457">
    <property type="term" value="P:protein folding"/>
    <property type="evidence" value="ECO:0007669"/>
    <property type="project" value="TreeGrafter"/>
</dbReference>
<dbReference type="AlphaFoldDB" id="A0A381LI88"/>
<comment type="subcellular location">
    <subcellularLocation>
        <location evidence="1">Cytoplasm</location>
    </subcellularLocation>
</comment>
<evidence type="ECO:0000256" key="1">
    <source>
        <dbReference type="ARBA" id="ARBA00004496"/>
    </source>
</evidence>
<evidence type="ECO:0000256" key="3">
    <source>
        <dbReference type="ARBA" id="ARBA00022490"/>
    </source>
</evidence>
<proteinExistence type="inferred from homology"/>
<dbReference type="GO" id="GO:0031072">
    <property type="term" value="F:heat shock protein binding"/>
    <property type="evidence" value="ECO:0007669"/>
    <property type="project" value="TreeGrafter"/>
</dbReference>
<evidence type="ECO:0000256" key="7">
    <source>
        <dbReference type="SAM" id="MobiDB-lite"/>
    </source>
</evidence>
<keyword evidence="6" id="KW-0175">Coiled coil</keyword>
<reference evidence="11" key="1">
    <citation type="submission" date="2018-07" db="EMBL/GenBank/DDBJ databases">
        <authorList>
            <person name="Quirk P.G."/>
            <person name="Krulwich T.A."/>
        </authorList>
    </citation>
    <scope>NUCLEOTIDE SEQUENCE</scope>
    <source>
        <strain evidence="11">96224</strain>
    </source>
</reference>
<dbReference type="EMBL" id="UIGY01000204">
    <property type="protein sequence ID" value="SUZ12801.1"/>
    <property type="molecule type" value="Genomic_DNA"/>
</dbReference>
<dbReference type="OrthoDB" id="440202at2759"/>
<dbReference type="GO" id="GO:0005737">
    <property type="term" value="C:cytoplasm"/>
    <property type="evidence" value="ECO:0007669"/>
    <property type="project" value="UniProtKB-SubCell"/>
</dbReference>
<dbReference type="InterPro" id="IPR004918">
    <property type="entry name" value="Cdc37"/>
</dbReference>
<protein>
    <recommendedName>
        <fullName evidence="5">Hsp90 chaperone protein kinase-targeting subunit</fullName>
    </recommendedName>
</protein>
<evidence type="ECO:0000259" key="8">
    <source>
        <dbReference type="SMART" id="SM01069"/>
    </source>
</evidence>
<feature type="domain" description="Cdc37 Hsp90 binding" evidence="9">
    <location>
        <begin position="192"/>
        <end position="371"/>
    </location>
</feature>
<dbReference type="GO" id="GO:0051087">
    <property type="term" value="F:protein-folding chaperone binding"/>
    <property type="evidence" value="ECO:0007669"/>
    <property type="project" value="TreeGrafter"/>
</dbReference>
<sequence>MTLDYSKWDNLELSDDSDIEVHPNVDKKSFIRAKQHQIHQQRFQRKKEIETYKYERIINDGLLKRINGLLTALNSLASEKKNVDELMFQAIMESVGESSDDIPPPRPEGVNVEEKEMPTYSNMMAALIDQVRTKVDEDKSENRFESYVNEITCHQKKIEDLQEQLEVKLASLEKEESRLITSESYHTGFEVSQIAKPDSKPTTKKKADSSAELLNPNSLNSLKDDDGSQSSGTDADVDEPLADGDEIEPSKLGREFSKIDISNPPESHRFILSHPEILAEKESDGLLIMAFNHALNMQEHEARQCTNQALLLQYCRALGPNGVDLFFKRIRMPGHQAQKVFLDDVKNTFLRIKTRAKEVRKQRALEAESGGVETIQLHAINPGSTLNMNIPPKDSDDPEIIKARKLFDAFPPGFQRALESGSLDEVNGILGKMSAEEAEEIVGQLGEGGMLSLENEIIDATTEEGQRALKNIEDLDRRRHEEQKNISLDATIDDELSAKYHNDPE</sequence>
<comment type="similarity">
    <text evidence="2">Belongs to the CDC37 family.</text>
</comment>
<dbReference type="PANTHER" id="PTHR12800">
    <property type="entry name" value="CDC37-RELATED"/>
    <property type="match status" value="1"/>
</dbReference>
<dbReference type="GO" id="GO:0019901">
    <property type="term" value="F:protein kinase binding"/>
    <property type="evidence" value="ECO:0007669"/>
    <property type="project" value="InterPro"/>
</dbReference>
<feature type="coiled-coil region" evidence="6">
    <location>
        <begin position="144"/>
        <end position="182"/>
    </location>
</feature>
<gene>
    <name evidence="11" type="ORF">BGT96224V2_LOCUS5946</name>
</gene>
<dbReference type="SUPFAM" id="SSF101391">
    <property type="entry name" value="Hsp90 co-chaperone CDC37"/>
    <property type="match status" value="1"/>
</dbReference>
<feature type="domain" description="Cdc37 N-terminal" evidence="10">
    <location>
        <begin position="2"/>
        <end position="192"/>
    </location>
</feature>
<name>A0A381LI88_BLUGR</name>
<evidence type="ECO:0000256" key="2">
    <source>
        <dbReference type="ARBA" id="ARBA00006222"/>
    </source>
</evidence>
<keyword evidence="4" id="KW-0143">Chaperone</keyword>
<dbReference type="PANTHER" id="PTHR12800:SF4">
    <property type="entry name" value="HSP90 CO-CHAPERONE CDC37"/>
    <property type="match status" value="1"/>
</dbReference>
<feature type="compositionally biased region" description="Acidic residues" evidence="7">
    <location>
        <begin position="235"/>
        <end position="247"/>
    </location>
</feature>
<dbReference type="InterPro" id="IPR038189">
    <property type="entry name" value="Cdc37_Hsp90-bd_sf"/>
</dbReference>
<dbReference type="SMART" id="SM01070">
    <property type="entry name" value="CDC37_M"/>
    <property type="match status" value="1"/>
</dbReference>
<evidence type="ECO:0000259" key="9">
    <source>
        <dbReference type="SMART" id="SM01070"/>
    </source>
</evidence>
<feature type="compositionally biased region" description="Basic and acidic residues" evidence="7">
    <location>
        <begin position="248"/>
        <end position="258"/>
    </location>
</feature>
<dbReference type="SMART" id="SM01071">
    <property type="entry name" value="CDC37_N"/>
    <property type="match status" value="1"/>
</dbReference>
<dbReference type="GO" id="GO:0050821">
    <property type="term" value="P:protein stabilization"/>
    <property type="evidence" value="ECO:0007669"/>
    <property type="project" value="TreeGrafter"/>
</dbReference>
<dbReference type="GO" id="GO:0051082">
    <property type="term" value="F:unfolded protein binding"/>
    <property type="evidence" value="ECO:0007669"/>
    <property type="project" value="TreeGrafter"/>
</dbReference>
<dbReference type="SMART" id="SM01069">
    <property type="entry name" value="CDC37_C"/>
    <property type="match status" value="1"/>
</dbReference>
<keyword evidence="3" id="KW-0963">Cytoplasm</keyword>
<evidence type="ECO:0000259" key="10">
    <source>
        <dbReference type="SMART" id="SM01071"/>
    </source>
</evidence>
<feature type="region of interest" description="Disordered" evidence="7">
    <location>
        <begin position="194"/>
        <end position="260"/>
    </location>
</feature>
<organism evidence="11">
    <name type="scientific">Blumeria graminis f. sp. tritici 96224</name>
    <dbReference type="NCBI Taxonomy" id="1268274"/>
    <lineage>
        <taxon>Eukaryota</taxon>
        <taxon>Fungi</taxon>
        <taxon>Dikarya</taxon>
        <taxon>Ascomycota</taxon>
        <taxon>Pezizomycotina</taxon>
        <taxon>Leotiomycetes</taxon>
        <taxon>Erysiphales</taxon>
        <taxon>Erysiphaceae</taxon>
        <taxon>Blumeria</taxon>
    </lineage>
</organism>
<accession>A0A381LI88</accession>
<dbReference type="Pfam" id="PF08564">
    <property type="entry name" value="CDC37_C"/>
    <property type="match status" value="1"/>
</dbReference>
<dbReference type="InterPro" id="IPR013873">
    <property type="entry name" value="Cdc37_C"/>
</dbReference>
<feature type="domain" description="Cdc37 C-terminal" evidence="8">
    <location>
        <begin position="388"/>
        <end position="483"/>
    </location>
</feature>
<dbReference type="Pfam" id="PF08565">
    <property type="entry name" value="CDC37_M"/>
    <property type="match status" value="1"/>
</dbReference>
<dbReference type="Gene3D" id="1.20.58.610">
    <property type="entry name" value="Cdc37, Hsp90 binding domain"/>
    <property type="match status" value="1"/>
</dbReference>